<dbReference type="GO" id="GO:0006874">
    <property type="term" value="P:intracellular calcium ion homeostasis"/>
    <property type="evidence" value="ECO:0007669"/>
    <property type="project" value="TreeGrafter"/>
</dbReference>
<evidence type="ECO:0000256" key="6">
    <source>
        <dbReference type="ARBA" id="ARBA00023136"/>
    </source>
</evidence>
<keyword evidence="6 8" id="KW-0472">Membrane</keyword>
<feature type="compositionally biased region" description="Polar residues" evidence="7">
    <location>
        <begin position="555"/>
        <end position="565"/>
    </location>
</feature>
<evidence type="ECO:0000256" key="3">
    <source>
        <dbReference type="ARBA" id="ARBA00022448"/>
    </source>
</evidence>
<keyword evidence="3" id="KW-0813">Transport</keyword>
<keyword evidence="11" id="KW-1185">Reference proteome</keyword>
<feature type="transmembrane region" description="Helical" evidence="8">
    <location>
        <begin position="170"/>
        <end position="189"/>
    </location>
</feature>
<feature type="domain" description="Sodium/calcium exchanger membrane region" evidence="9">
    <location>
        <begin position="923"/>
        <end position="1084"/>
    </location>
</feature>
<feature type="transmembrane region" description="Helical" evidence="8">
    <location>
        <begin position="943"/>
        <end position="965"/>
    </location>
</feature>
<dbReference type="GO" id="GO:0016020">
    <property type="term" value="C:membrane"/>
    <property type="evidence" value="ECO:0007669"/>
    <property type="project" value="UniProtKB-SubCell"/>
</dbReference>
<feature type="transmembrane region" description="Helical" evidence="8">
    <location>
        <begin position="917"/>
        <end position="936"/>
    </location>
</feature>
<evidence type="ECO:0000313" key="11">
    <source>
        <dbReference type="Proteomes" id="UP001285354"/>
    </source>
</evidence>
<keyword evidence="4 8" id="KW-0812">Transmembrane</keyword>
<gene>
    <name evidence="10" type="ORF">QTJ16_002868</name>
</gene>
<sequence>MIAGSVQLHLSHPSNRPCPRNMRQSSSQTVPNSTLRSARTFRFRAFYITVLYMSLLTVVSILADQSARYRYGVQYGVAQRRAMVELNIKRLVKRDEECRLVQYAEDKCAFIKANCPDEETGLFSYLSLYYCDLQNAQPVAFAILSLWLALLFTTIGIAASDFFCINLSTIASILGMSESMAGVTFLAFGNGSPDVFSTFAAMSSHSGSLAVGELIGAAGFITAVVAGSMALVREFKVGKKTFVRDVGFFIVAASFSIVFLADGALHLWECCVMVSFYVFYVVTVVAWHWYLGRRRRNREREAAARGQYLVMANEEIEVFEETNDGDEDAPAGARRYRDVEDFAALEAGNRSPLLGVQLDDESDEDGDEGMQLAAEMANSMRVARPVGARRNTITPIRPSLVGALEFRSVLSSLQKARGSHARPINLRRYSDDPTTNFVAQAHGSAAESNLLHPERYSDNTSDAGIAQIDNETGPSTLGVLNRIRAVSMNDAASTKDTDPAAFSVANIPHIGVVAATPTFPRHLQVPGPGSVHSSTSLSARPPPSPSFSVSPPPSVQGSRGASPTPSYAIRRTLAPSDDSFPGAKCLNGDFPKDHELLGDSPQDSPNMRSRAAERPRLQIPGTSSRDSSRSRAVSPTIQFPAFTDSPLPISALSSRTPSIMLPEPEVGPESAYGSHDLDYQEKPIWWWPYRYFPSPYKLASTLFPTLCTWREKSIWDKFVGVISAPSIFLLAITLPVVESETQDNQEVEIVALDEGNPSIRTVSRRRSSVVPPLTPDSPSLENEPEWIRYRRATESCSPRSPHLRGYSGHNSAAIAVSAENLHRHLHLPEMPTKHKSLSRVLDDTSASPTTVASEEWNRWLVSIQIFTAPLFVVIIIWANSEETGRLLVQLVLYSLLGSLIAFGILVFTTSPTKAPKYRFILCFLGFVVAIAWISTIANEVVGVLKAIGVILGISDAILGLTIFAVGNSLGDLVADITVARLGYPVMALSACFGGPMLNILLGIGLSGMYMTIKGANHKHAKHPNKEIKYKPYQIEVSGTLLISAATLVVTLVGLLIVVPLNQWVMSRRVGWGLIGLWTVSTIINLAVEVSGVFE</sequence>
<dbReference type="Proteomes" id="UP001285354">
    <property type="component" value="Unassembled WGS sequence"/>
</dbReference>
<feature type="transmembrane region" description="Helical" evidence="8">
    <location>
        <begin position="985"/>
        <end position="1012"/>
    </location>
</feature>
<dbReference type="InterPro" id="IPR004837">
    <property type="entry name" value="NaCa_Exmemb"/>
</dbReference>
<evidence type="ECO:0000313" key="10">
    <source>
        <dbReference type="EMBL" id="KAK2628222.1"/>
    </source>
</evidence>
<dbReference type="PANTHER" id="PTHR12266:SF0">
    <property type="entry name" value="MITOCHONDRIAL SODIUM_CALCIUM EXCHANGER PROTEIN"/>
    <property type="match status" value="1"/>
</dbReference>
<feature type="domain" description="Sodium/calcium exchanger membrane region" evidence="9">
    <location>
        <begin position="145"/>
        <end position="284"/>
    </location>
</feature>
<proteinExistence type="inferred from homology"/>
<reference evidence="10" key="1">
    <citation type="submission" date="2023-06" db="EMBL/GenBank/DDBJ databases">
        <title>Draft genome of Marssonina rosae.</title>
        <authorList>
            <person name="Cheng Q."/>
        </authorList>
    </citation>
    <scope>NUCLEOTIDE SEQUENCE</scope>
    <source>
        <strain evidence="10">R4</strain>
    </source>
</reference>
<dbReference type="AlphaFoldDB" id="A0AAD9T3Y4"/>
<dbReference type="InterPro" id="IPR051359">
    <property type="entry name" value="CaCA_antiporter"/>
</dbReference>
<feature type="transmembrane region" description="Helical" evidence="8">
    <location>
        <begin position="45"/>
        <end position="63"/>
    </location>
</feature>
<evidence type="ECO:0000256" key="8">
    <source>
        <dbReference type="SAM" id="Phobius"/>
    </source>
</evidence>
<comment type="caution">
    <text evidence="10">The sequence shown here is derived from an EMBL/GenBank/DDBJ whole genome shotgun (WGS) entry which is preliminary data.</text>
</comment>
<evidence type="ECO:0000256" key="5">
    <source>
        <dbReference type="ARBA" id="ARBA00022989"/>
    </source>
</evidence>
<feature type="region of interest" description="Disordered" evidence="7">
    <location>
        <begin position="521"/>
        <end position="632"/>
    </location>
</feature>
<organism evidence="10 11">
    <name type="scientific">Diplocarpon rosae</name>
    <dbReference type="NCBI Taxonomy" id="946125"/>
    <lineage>
        <taxon>Eukaryota</taxon>
        <taxon>Fungi</taxon>
        <taxon>Dikarya</taxon>
        <taxon>Ascomycota</taxon>
        <taxon>Pezizomycotina</taxon>
        <taxon>Leotiomycetes</taxon>
        <taxon>Helotiales</taxon>
        <taxon>Drepanopezizaceae</taxon>
        <taxon>Diplocarpon</taxon>
    </lineage>
</organism>
<feature type="transmembrane region" description="Helical" evidence="8">
    <location>
        <begin position="242"/>
        <end position="260"/>
    </location>
</feature>
<evidence type="ECO:0000256" key="7">
    <source>
        <dbReference type="SAM" id="MobiDB-lite"/>
    </source>
</evidence>
<name>A0AAD9T3Y4_9HELO</name>
<keyword evidence="5 8" id="KW-1133">Transmembrane helix</keyword>
<feature type="transmembrane region" description="Helical" evidence="8">
    <location>
        <begin position="1032"/>
        <end position="1057"/>
    </location>
</feature>
<feature type="region of interest" description="Disordered" evidence="7">
    <location>
        <begin position="11"/>
        <end position="33"/>
    </location>
</feature>
<feature type="transmembrane region" description="Helical" evidence="8">
    <location>
        <begin position="209"/>
        <end position="230"/>
    </location>
</feature>
<feature type="transmembrane region" description="Helical" evidence="8">
    <location>
        <begin position="890"/>
        <end position="911"/>
    </location>
</feature>
<evidence type="ECO:0000256" key="2">
    <source>
        <dbReference type="ARBA" id="ARBA00008170"/>
    </source>
</evidence>
<feature type="transmembrane region" description="Helical" evidence="8">
    <location>
        <begin position="139"/>
        <end position="158"/>
    </location>
</feature>
<dbReference type="GO" id="GO:0008324">
    <property type="term" value="F:monoatomic cation transmembrane transporter activity"/>
    <property type="evidence" value="ECO:0007669"/>
    <property type="project" value="TreeGrafter"/>
</dbReference>
<accession>A0AAD9T3Y4</accession>
<comment type="similarity">
    <text evidence="2">Belongs to the Ca(2+):cation antiporter (CaCA) (TC 2.A.19) family.</text>
</comment>
<dbReference type="Pfam" id="PF01699">
    <property type="entry name" value="Na_Ca_ex"/>
    <property type="match status" value="2"/>
</dbReference>
<dbReference type="InterPro" id="IPR044880">
    <property type="entry name" value="NCX_ion-bd_dom_sf"/>
</dbReference>
<feature type="transmembrane region" description="Helical" evidence="8">
    <location>
        <begin position="1069"/>
        <end position="1087"/>
    </location>
</feature>
<comment type="subcellular location">
    <subcellularLocation>
        <location evidence="1">Membrane</location>
        <topology evidence="1">Multi-pass membrane protein</topology>
    </subcellularLocation>
</comment>
<feature type="compositionally biased region" description="Pro residues" evidence="7">
    <location>
        <begin position="540"/>
        <end position="554"/>
    </location>
</feature>
<feature type="transmembrane region" description="Helical" evidence="8">
    <location>
        <begin position="266"/>
        <end position="290"/>
    </location>
</feature>
<evidence type="ECO:0000256" key="4">
    <source>
        <dbReference type="ARBA" id="ARBA00022692"/>
    </source>
</evidence>
<evidence type="ECO:0000259" key="9">
    <source>
        <dbReference type="Pfam" id="PF01699"/>
    </source>
</evidence>
<feature type="transmembrane region" description="Helical" evidence="8">
    <location>
        <begin position="859"/>
        <end position="878"/>
    </location>
</feature>
<dbReference type="Gene3D" id="1.20.1420.30">
    <property type="entry name" value="NCX, central ion-binding region"/>
    <property type="match status" value="2"/>
</dbReference>
<feature type="compositionally biased region" description="Polar residues" evidence="7">
    <location>
        <begin position="22"/>
        <end position="33"/>
    </location>
</feature>
<evidence type="ECO:0000256" key="1">
    <source>
        <dbReference type="ARBA" id="ARBA00004141"/>
    </source>
</evidence>
<dbReference type="EMBL" id="JAUBYV010000003">
    <property type="protein sequence ID" value="KAK2628222.1"/>
    <property type="molecule type" value="Genomic_DNA"/>
</dbReference>
<protein>
    <recommendedName>
        <fullName evidence="9">Sodium/calcium exchanger membrane region domain-containing protein</fullName>
    </recommendedName>
</protein>
<dbReference type="PANTHER" id="PTHR12266">
    <property type="entry name" value="NA+/CA2+ K+ INDEPENDENT EXCHANGER"/>
    <property type="match status" value="1"/>
</dbReference>